<keyword evidence="2" id="KW-0378">Hydrolase</keyword>
<evidence type="ECO:0000259" key="5">
    <source>
        <dbReference type="PROSITE" id="PS51747"/>
    </source>
</evidence>
<dbReference type="InterPro" id="IPR035105">
    <property type="entry name" value="Deoxycytidylate_deaminase_dom"/>
</dbReference>
<dbReference type="InterPro" id="IPR002125">
    <property type="entry name" value="CMP_dCMP_dom"/>
</dbReference>
<feature type="binding site" evidence="4">
    <location>
        <position position="93"/>
    </location>
    <ligand>
        <name>Zn(2+)</name>
        <dbReference type="ChEBI" id="CHEBI:29105"/>
        <note>catalytic</note>
    </ligand>
</feature>
<sequence length="172" mass="18531">MAPSKSSNKKSKNSTRPSWDEYFMNIAQLVATRATCNRGSDLKFKPGFKGVGAVIVMDKTILSTGYNGSPRGLVHCDEIGHEMVEGHCVRTIHAEANAIAQAARNGVKINGATLYTTASPCYDCFKLSINAGIKEVVYGQYYDSRYGLSGNVSNLAKKAGVKMRCVGAGERI</sequence>
<accession>A0A554LWR9</accession>
<name>A0A554LWR9_9BACT</name>
<dbReference type="GO" id="GO:0006220">
    <property type="term" value="P:pyrimidine nucleotide metabolic process"/>
    <property type="evidence" value="ECO:0007669"/>
    <property type="project" value="InterPro"/>
</dbReference>
<gene>
    <name evidence="6" type="ORF">CEN88_189</name>
</gene>
<dbReference type="PIRSF" id="PIRSF006019">
    <property type="entry name" value="dCMP_deaminase"/>
    <property type="match status" value="1"/>
</dbReference>
<dbReference type="InterPro" id="IPR016193">
    <property type="entry name" value="Cytidine_deaminase-like"/>
</dbReference>
<dbReference type="InterPro" id="IPR016473">
    <property type="entry name" value="dCMP_deaminase"/>
</dbReference>
<proteinExistence type="predicted"/>
<evidence type="ECO:0000313" key="7">
    <source>
        <dbReference type="Proteomes" id="UP000318711"/>
    </source>
</evidence>
<feature type="domain" description="CMP/dCMP-type deaminase" evidence="5">
    <location>
        <begin position="18"/>
        <end position="151"/>
    </location>
</feature>
<dbReference type="Proteomes" id="UP000318711">
    <property type="component" value="Unassembled WGS sequence"/>
</dbReference>
<keyword evidence="4" id="KW-0479">Metal-binding</keyword>
<dbReference type="Pfam" id="PF00383">
    <property type="entry name" value="dCMP_cyt_deam_1"/>
    <property type="match status" value="1"/>
</dbReference>
<dbReference type="PANTHER" id="PTHR11086:SF18">
    <property type="entry name" value="DEOXYCYTIDYLATE DEAMINASE"/>
    <property type="match status" value="1"/>
</dbReference>
<feature type="active site" description="Proton donor" evidence="3">
    <location>
        <position position="95"/>
    </location>
</feature>
<evidence type="ECO:0000313" key="6">
    <source>
        <dbReference type="EMBL" id="TSC97089.1"/>
    </source>
</evidence>
<dbReference type="SUPFAM" id="SSF53927">
    <property type="entry name" value="Cytidine deaminase-like"/>
    <property type="match status" value="1"/>
</dbReference>
<dbReference type="EMBL" id="VMGL01000016">
    <property type="protein sequence ID" value="TSC97089.1"/>
    <property type="molecule type" value="Genomic_DNA"/>
</dbReference>
<dbReference type="GO" id="GO:0004132">
    <property type="term" value="F:dCMP deaminase activity"/>
    <property type="evidence" value="ECO:0007669"/>
    <property type="project" value="InterPro"/>
</dbReference>
<dbReference type="CDD" id="cd01286">
    <property type="entry name" value="deoxycytidylate_deaminase"/>
    <property type="match status" value="1"/>
</dbReference>
<comment type="cofactor">
    <cofactor evidence="1 4">
        <name>Zn(2+)</name>
        <dbReference type="ChEBI" id="CHEBI:29105"/>
    </cofactor>
</comment>
<dbReference type="PANTHER" id="PTHR11086">
    <property type="entry name" value="DEOXYCYTIDYLATE DEAMINASE-RELATED"/>
    <property type="match status" value="1"/>
</dbReference>
<evidence type="ECO:0000256" key="4">
    <source>
        <dbReference type="PIRSR" id="PIRSR006019-2"/>
    </source>
</evidence>
<dbReference type="Gene3D" id="3.40.140.10">
    <property type="entry name" value="Cytidine Deaminase, domain 2"/>
    <property type="match status" value="1"/>
</dbReference>
<dbReference type="PROSITE" id="PS51747">
    <property type="entry name" value="CYT_DCMP_DEAMINASES_2"/>
    <property type="match status" value="1"/>
</dbReference>
<feature type="binding site" evidence="4">
    <location>
        <position position="121"/>
    </location>
    <ligand>
        <name>Zn(2+)</name>
        <dbReference type="ChEBI" id="CHEBI:29105"/>
        <note>catalytic</note>
    </ligand>
</feature>
<evidence type="ECO:0000256" key="3">
    <source>
        <dbReference type="PIRSR" id="PIRSR006019-1"/>
    </source>
</evidence>
<reference evidence="6 7" key="1">
    <citation type="submission" date="2017-07" db="EMBL/GenBank/DDBJ databases">
        <title>Mechanisms for carbon and nitrogen cycling indicate functional differentiation within the Candidate Phyla Radiation.</title>
        <authorList>
            <person name="Danczak R.E."/>
            <person name="Johnston M.D."/>
            <person name="Kenah C."/>
            <person name="Slattery M."/>
            <person name="Wrighton K.C."/>
            <person name="Wilkins M.J."/>
        </authorList>
    </citation>
    <scope>NUCLEOTIDE SEQUENCE [LARGE SCALE GENOMIC DNA]</scope>
    <source>
        <strain evidence="6">Licking1014_2</strain>
    </source>
</reference>
<dbReference type="AlphaFoldDB" id="A0A554LWR9"/>
<evidence type="ECO:0000256" key="2">
    <source>
        <dbReference type="ARBA" id="ARBA00022801"/>
    </source>
</evidence>
<keyword evidence="4" id="KW-0862">Zinc</keyword>
<dbReference type="InterPro" id="IPR015517">
    <property type="entry name" value="dCMP_deaminase-rel"/>
</dbReference>
<organism evidence="6 7">
    <name type="scientific">Candidatus Berkelbacteria bacterium Licking1014_2</name>
    <dbReference type="NCBI Taxonomy" id="2017146"/>
    <lineage>
        <taxon>Bacteria</taxon>
        <taxon>Candidatus Berkelbacteria</taxon>
    </lineage>
</organism>
<comment type="caution">
    <text evidence="6">The sequence shown here is derived from an EMBL/GenBank/DDBJ whole genome shotgun (WGS) entry which is preliminary data.</text>
</comment>
<dbReference type="GO" id="GO:0005737">
    <property type="term" value="C:cytoplasm"/>
    <property type="evidence" value="ECO:0007669"/>
    <property type="project" value="TreeGrafter"/>
</dbReference>
<feature type="binding site" evidence="4">
    <location>
        <position position="124"/>
    </location>
    <ligand>
        <name>Zn(2+)</name>
        <dbReference type="ChEBI" id="CHEBI:29105"/>
        <note>catalytic</note>
    </ligand>
</feature>
<protein>
    <submittedName>
        <fullName evidence="6">dCMP deaminase</fullName>
    </submittedName>
</protein>
<dbReference type="GO" id="GO:0008270">
    <property type="term" value="F:zinc ion binding"/>
    <property type="evidence" value="ECO:0007669"/>
    <property type="project" value="InterPro"/>
</dbReference>
<evidence type="ECO:0000256" key="1">
    <source>
        <dbReference type="ARBA" id="ARBA00001947"/>
    </source>
</evidence>